<dbReference type="CDD" id="cd06170">
    <property type="entry name" value="LuxR_C_like"/>
    <property type="match status" value="1"/>
</dbReference>
<dbReference type="SUPFAM" id="SSF46894">
    <property type="entry name" value="C-terminal effector domain of the bipartite response regulators"/>
    <property type="match status" value="1"/>
</dbReference>
<dbReference type="AlphaFoldDB" id="A0A644X5H1"/>
<dbReference type="PRINTS" id="PR00038">
    <property type="entry name" value="HTHLUXR"/>
</dbReference>
<comment type="caution">
    <text evidence="5">The sequence shown here is derived from an EMBL/GenBank/DDBJ whole genome shotgun (WGS) entry which is preliminary data.</text>
</comment>
<feature type="domain" description="HTH luxR-type" evidence="4">
    <location>
        <begin position="86"/>
        <end position="151"/>
    </location>
</feature>
<dbReference type="EMBL" id="VSSQ01001828">
    <property type="protein sequence ID" value="MPM11420.1"/>
    <property type="molecule type" value="Genomic_DNA"/>
</dbReference>
<keyword evidence="3" id="KW-0804">Transcription</keyword>
<dbReference type="SMART" id="SM00421">
    <property type="entry name" value="HTH_LUXR"/>
    <property type="match status" value="1"/>
</dbReference>
<dbReference type="Gene3D" id="1.10.10.10">
    <property type="entry name" value="Winged helix-like DNA-binding domain superfamily/Winged helix DNA-binding domain"/>
    <property type="match status" value="1"/>
</dbReference>
<organism evidence="5">
    <name type="scientific">bioreactor metagenome</name>
    <dbReference type="NCBI Taxonomy" id="1076179"/>
    <lineage>
        <taxon>unclassified sequences</taxon>
        <taxon>metagenomes</taxon>
        <taxon>ecological metagenomes</taxon>
    </lineage>
</organism>
<dbReference type="PANTHER" id="PTHR44688">
    <property type="entry name" value="DNA-BINDING TRANSCRIPTIONAL ACTIVATOR DEVR_DOSR"/>
    <property type="match status" value="1"/>
</dbReference>
<dbReference type="InterPro" id="IPR016032">
    <property type="entry name" value="Sig_transdc_resp-reg_C-effctor"/>
</dbReference>
<name>A0A644X5H1_9ZZZZ</name>
<dbReference type="Pfam" id="PF00196">
    <property type="entry name" value="GerE"/>
    <property type="match status" value="1"/>
</dbReference>
<protein>
    <recommendedName>
        <fullName evidence="4">HTH luxR-type domain-containing protein</fullName>
    </recommendedName>
</protein>
<dbReference type="InterPro" id="IPR000792">
    <property type="entry name" value="Tscrpt_reg_LuxR_C"/>
</dbReference>
<evidence type="ECO:0000256" key="3">
    <source>
        <dbReference type="ARBA" id="ARBA00023163"/>
    </source>
</evidence>
<proteinExistence type="predicted"/>
<evidence type="ECO:0000313" key="5">
    <source>
        <dbReference type="EMBL" id="MPM11420.1"/>
    </source>
</evidence>
<dbReference type="PANTHER" id="PTHR44688:SF16">
    <property type="entry name" value="DNA-BINDING TRANSCRIPTIONAL ACTIVATOR DEVR_DOSR"/>
    <property type="match status" value="1"/>
</dbReference>
<reference evidence="5" key="1">
    <citation type="submission" date="2019-08" db="EMBL/GenBank/DDBJ databases">
        <authorList>
            <person name="Kucharzyk K."/>
            <person name="Murdoch R.W."/>
            <person name="Higgins S."/>
            <person name="Loffler F."/>
        </authorList>
    </citation>
    <scope>NUCLEOTIDE SEQUENCE</scope>
</reference>
<dbReference type="GO" id="GO:0003677">
    <property type="term" value="F:DNA binding"/>
    <property type="evidence" value="ECO:0007669"/>
    <property type="project" value="UniProtKB-KW"/>
</dbReference>
<evidence type="ECO:0000259" key="4">
    <source>
        <dbReference type="PROSITE" id="PS50043"/>
    </source>
</evidence>
<keyword evidence="1" id="KW-0805">Transcription regulation</keyword>
<evidence type="ECO:0000256" key="2">
    <source>
        <dbReference type="ARBA" id="ARBA00023125"/>
    </source>
</evidence>
<dbReference type="GO" id="GO:0006355">
    <property type="term" value="P:regulation of DNA-templated transcription"/>
    <property type="evidence" value="ECO:0007669"/>
    <property type="project" value="InterPro"/>
</dbReference>
<evidence type="ECO:0000256" key="1">
    <source>
        <dbReference type="ARBA" id="ARBA00023015"/>
    </source>
</evidence>
<accession>A0A644X5H1</accession>
<gene>
    <name evidence="5" type="ORF">SDC9_57764</name>
</gene>
<dbReference type="InterPro" id="IPR036388">
    <property type="entry name" value="WH-like_DNA-bd_sf"/>
</dbReference>
<dbReference type="PROSITE" id="PS50043">
    <property type="entry name" value="HTH_LUXR_2"/>
    <property type="match status" value="1"/>
</dbReference>
<sequence length="153" mass="16905">MDGIHIRLLSALCAERRGSSEWKDVLCSALDTCLEFRFIWPAAQYGVAILPLLSACGWEKDPAFLEALISAARAQAVQYPRFLKPPAQPIEPLSAAETQVLKLLCENLSNQEIGEILGIKLPTVKTHVSRILQKLGVSRRSEAKDAAQKLRLI</sequence>
<keyword evidence="2" id="KW-0238">DNA-binding</keyword>